<evidence type="ECO:0000256" key="1">
    <source>
        <dbReference type="SAM" id="Phobius"/>
    </source>
</evidence>
<gene>
    <name evidence="2" type="ORF">B0H67DRAFT_550100</name>
</gene>
<name>A0AA40AYH6_9PEZI</name>
<sequence length="228" mass="25145">MPTRVQQSQPGTQPHGVCDKDPFTFENLRRLNNTAAELHKASLVMELNAGVMTDLSVYYKALFDSADFPGEIKLGCSCHLSDFDQRFRATIRSLQAERARISTLMSLLDDARALVDKFLQFRNIEQNKLFALIAHQNAQQMADFTKDVHCHTCSTGKMDEVTTSMHAVAEKTTKETPSMRIVTVVALIFLPGTFVAARLGLLPPASNPAALLTCSQTFFGTGLFSMGP</sequence>
<protein>
    <submittedName>
        <fullName evidence="2">Uncharacterized protein</fullName>
    </submittedName>
</protein>
<dbReference type="EMBL" id="JAUKUA010000002">
    <property type="protein sequence ID" value="KAK0724291.1"/>
    <property type="molecule type" value="Genomic_DNA"/>
</dbReference>
<evidence type="ECO:0000313" key="3">
    <source>
        <dbReference type="Proteomes" id="UP001172102"/>
    </source>
</evidence>
<keyword evidence="3" id="KW-1185">Reference proteome</keyword>
<reference evidence="2" key="1">
    <citation type="submission" date="2023-06" db="EMBL/GenBank/DDBJ databases">
        <title>Genome-scale phylogeny and comparative genomics of the fungal order Sordariales.</title>
        <authorList>
            <consortium name="Lawrence Berkeley National Laboratory"/>
            <person name="Hensen N."/>
            <person name="Bonometti L."/>
            <person name="Westerberg I."/>
            <person name="Brannstrom I.O."/>
            <person name="Guillou S."/>
            <person name="Cros-Aarteil S."/>
            <person name="Calhoun S."/>
            <person name="Haridas S."/>
            <person name="Kuo A."/>
            <person name="Mondo S."/>
            <person name="Pangilinan J."/>
            <person name="Riley R."/>
            <person name="Labutti K."/>
            <person name="Andreopoulos B."/>
            <person name="Lipzen A."/>
            <person name="Chen C."/>
            <person name="Yanf M."/>
            <person name="Daum C."/>
            <person name="Ng V."/>
            <person name="Clum A."/>
            <person name="Steindorff A."/>
            <person name="Ohm R."/>
            <person name="Martin F."/>
            <person name="Silar P."/>
            <person name="Natvig D."/>
            <person name="Lalanne C."/>
            <person name="Gautier V."/>
            <person name="Ament-Velasquez S.L."/>
            <person name="Kruys A."/>
            <person name="Hutchinson M.I."/>
            <person name="Powell A.J."/>
            <person name="Barry K."/>
            <person name="Miller A.N."/>
            <person name="Grigoriev I.V."/>
            <person name="Debuchy R."/>
            <person name="Gladieux P."/>
            <person name="Thoren M.H."/>
            <person name="Johannesson H."/>
        </authorList>
    </citation>
    <scope>NUCLEOTIDE SEQUENCE</scope>
    <source>
        <strain evidence="2">SMH4607-1</strain>
    </source>
</reference>
<comment type="caution">
    <text evidence="2">The sequence shown here is derived from an EMBL/GenBank/DDBJ whole genome shotgun (WGS) entry which is preliminary data.</text>
</comment>
<keyword evidence="1" id="KW-1133">Transmembrane helix</keyword>
<keyword evidence="1" id="KW-0812">Transmembrane</keyword>
<dbReference type="AlphaFoldDB" id="A0AA40AYH6"/>
<dbReference type="Proteomes" id="UP001172102">
    <property type="component" value="Unassembled WGS sequence"/>
</dbReference>
<organism evidence="2 3">
    <name type="scientific">Lasiosphaeris hirsuta</name>
    <dbReference type="NCBI Taxonomy" id="260670"/>
    <lineage>
        <taxon>Eukaryota</taxon>
        <taxon>Fungi</taxon>
        <taxon>Dikarya</taxon>
        <taxon>Ascomycota</taxon>
        <taxon>Pezizomycotina</taxon>
        <taxon>Sordariomycetes</taxon>
        <taxon>Sordariomycetidae</taxon>
        <taxon>Sordariales</taxon>
        <taxon>Lasiosphaeriaceae</taxon>
        <taxon>Lasiosphaeris</taxon>
    </lineage>
</organism>
<keyword evidence="1" id="KW-0472">Membrane</keyword>
<accession>A0AA40AYH6</accession>
<feature type="transmembrane region" description="Helical" evidence="1">
    <location>
        <begin position="181"/>
        <end position="201"/>
    </location>
</feature>
<proteinExistence type="predicted"/>
<evidence type="ECO:0000313" key="2">
    <source>
        <dbReference type="EMBL" id="KAK0724291.1"/>
    </source>
</evidence>